<sequence length="372" mass="41658">MPKVVLPPLPLSGIFAVSKPSGPTSMSVLEDIKRLVGNSRLFVDARKLENRPTKGNRKRRKDTVKIGQGGTLDPLADGVLGKTYSSVSAKVPNGSLTFWIASRYFTPLDHPSYSEFSARMYRSIGPLPFWAAKQIAMIVMGPVCATLRGAMSPKKQWRRTSINSEARYTKHHPCLYLLPFPCPHLSIFVRFSALKMDGKPLYEYARQGIPLPRPIEKRKVTVHSLNLVDWMGCNHNFRWPQKEFSPDQKAALQTALKSVEVDPVIQDKPDEHTGEVPTAFVLSMTVSGGTYVRSIVHDLGHALGSAAHVVTLTRSRQGGFTLDPKSEEDKSCVPWDVFEKALEDEGEPGEDGWRLWEREILDRLEIVDAQRQ</sequence>
<feature type="domain" description="Pseudouridine synthase II N-terminal" evidence="6">
    <location>
        <begin position="190"/>
        <end position="233"/>
    </location>
</feature>
<dbReference type="PANTHER" id="PTHR13767:SF2">
    <property type="entry name" value="PSEUDOURIDYLATE SYNTHASE TRUB1"/>
    <property type="match status" value="1"/>
</dbReference>
<dbReference type="GO" id="GO:0005634">
    <property type="term" value="C:nucleus"/>
    <property type="evidence" value="ECO:0007669"/>
    <property type="project" value="TreeGrafter"/>
</dbReference>
<gene>
    <name evidence="7" type="ORF">JVT61DRAFT_2314</name>
</gene>
<evidence type="ECO:0000313" key="8">
    <source>
        <dbReference type="Proteomes" id="UP000683000"/>
    </source>
</evidence>
<evidence type="ECO:0000256" key="2">
    <source>
        <dbReference type="ARBA" id="ARBA00008999"/>
    </source>
</evidence>
<proteinExistence type="inferred from homology"/>
<evidence type="ECO:0000313" key="7">
    <source>
        <dbReference type="EMBL" id="KAG6376333.1"/>
    </source>
</evidence>
<organism evidence="7 8">
    <name type="scientific">Boletus reticuloceps</name>
    <dbReference type="NCBI Taxonomy" id="495285"/>
    <lineage>
        <taxon>Eukaryota</taxon>
        <taxon>Fungi</taxon>
        <taxon>Dikarya</taxon>
        <taxon>Basidiomycota</taxon>
        <taxon>Agaricomycotina</taxon>
        <taxon>Agaricomycetes</taxon>
        <taxon>Agaricomycetidae</taxon>
        <taxon>Boletales</taxon>
        <taxon>Boletineae</taxon>
        <taxon>Boletaceae</taxon>
        <taxon>Boletoideae</taxon>
        <taxon>Boletus</taxon>
    </lineage>
</organism>
<evidence type="ECO:0000256" key="3">
    <source>
        <dbReference type="ARBA" id="ARBA00012787"/>
    </source>
</evidence>
<keyword evidence="8" id="KW-1185">Reference proteome</keyword>
<dbReference type="Gene3D" id="3.30.2350.10">
    <property type="entry name" value="Pseudouridine synthase"/>
    <property type="match status" value="2"/>
</dbReference>
<dbReference type="SUPFAM" id="SSF55120">
    <property type="entry name" value="Pseudouridine synthase"/>
    <property type="match status" value="1"/>
</dbReference>
<comment type="caution">
    <text evidence="7">The sequence shown here is derived from an EMBL/GenBank/DDBJ whole genome shotgun (WGS) entry which is preliminary data.</text>
</comment>
<keyword evidence="4" id="KW-0819">tRNA processing</keyword>
<evidence type="ECO:0000259" key="6">
    <source>
        <dbReference type="Pfam" id="PF01509"/>
    </source>
</evidence>
<evidence type="ECO:0000256" key="5">
    <source>
        <dbReference type="ARBA" id="ARBA00023235"/>
    </source>
</evidence>
<dbReference type="InterPro" id="IPR020103">
    <property type="entry name" value="PsdUridine_synth_cat_dom_sf"/>
</dbReference>
<protein>
    <recommendedName>
        <fullName evidence="3">tRNA pseudouridine(55) synthase</fullName>
        <ecNumber evidence="3">5.4.99.25</ecNumber>
    </recommendedName>
</protein>
<comment type="catalytic activity">
    <reaction evidence="1">
        <text>a uridine in mRNA = a pseudouridine in mRNA</text>
        <dbReference type="Rhea" id="RHEA:56644"/>
        <dbReference type="Rhea" id="RHEA-COMP:14658"/>
        <dbReference type="Rhea" id="RHEA-COMP:14659"/>
        <dbReference type="ChEBI" id="CHEBI:65314"/>
        <dbReference type="ChEBI" id="CHEBI:65315"/>
    </reaction>
</comment>
<keyword evidence="5" id="KW-0413">Isomerase</keyword>
<dbReference type="GO" id="GO:0003723">
    <property type="term" value="F:RNA binding"/>
    <property type="evidence" value="ECO:0007669"/>
    <property type="project" value="InterPro"/>
</dbReference>
<dbReference type="GO" id="GO:1990481">
    <property type="term" value="P:mRNA pseudouridine synthesis"/>
    <property type="evidence" value="ECO:0007669"/>
    <property type="project" value="TreeGrafter"/>
</dbReference>
<dbReference type="EMBL" id="JAGFBS010000012">
    <property type="protein sequence ID" value="KAG6376333.1"/>
    <property type="molecule type" value="Genomic_DNA"/>
</dbReference>
<dbReference type="Pfam" id="PF01509">
    <property type="entry name" value="TruB_N"/>
    <property type="match status" value="1"/>
</dbReference>
<dbReference type="GO" id="GO:0160148">
    <property type="term" value="F:tRNA pseudouridine(55) synthase activity"/>
    <property type="evidence" value="ECO:0007669"/>
    <property type="project" value="UniProtKB-EC"/>
</dbReference>
<comment type="similarity">
    <text evidence="2">Belongs to the pseudouridine synthase TruB family.</text>
</comment>
<dbReference type="InterPro" id="IPR002501">
    <property type="entry name" value="PsdUridine_synth_N"/>
</dbReference>
<dbReference type="GO" id="GO:0006400">
    <property type="term" value="P:tRNA modification"/>
    <property type="evidence" value="ECO:0007669"/>
    <property type="project" value="TreeGrafter"/>
</dbReference>
<dbReference type="EC" id="5.4.99.25" evidence="3"/>
<accession>A0A8I2YST6</accession>
<dbReference type="PANTHER" id="PTHR13767">
    <property type="entry name" value="TRNA-PSEUDOURIDINE SYNTHASE"/>
    <property type="match status" value="1"/>
</dbReference>
<dbReference type="AlphaFoldDB" id="A0A8I2YST6"/>
<reference evidence="7" key="1">
    <citation type="submission" date="2021-03" db="EMBL/GenBank/DDBJ databases">
        <title>Evolutionary innovations through gain and loss of genes in the ectomycorrhizal Boletales.</title>
        <authorList>
            <person name="Wu G."/>
            <person name="Miyauchi S."/>
            <person name="Morin E."/>
            <person name="Yang Z.-L."/>
            <person name="Xu J."/>
            <person name="Martin F.M."/>
        </authorList>
    </citation>
    <scope>NUCLEOTIDE SEQUENCE</scope>
    <source>
        <strain evidence="7">BR01</strain>
    </source>
</reference>
<dbReference type="InterPro" id="IPR014780">
    <property type="entry name" value="tRNA_psdUridine_synth_TruB"/>
</dbReference>
<dbReference type="OrthoDB" id="9995526at2759"/>
<evidence type="ECO:0000256" key="1">
    <source>
        <dbReference type="ARBA" id="ARBA00001166"/>
    </source>
</evidence>
<dbReference type="Proteomes" id="UP000683000">
    <property type="component" value="Unassembled WGS sequence"/>
</dbReference>
<name>A0A8I2YST6_9AGAM</name>
<evidence type="ECO:0000256" key="4">
    <source>
        <dbReference type="ARBA" id="ARBA00022694"/>
    </source>
</evidence>